<keyword evidence="4 7" id="KW-0808">Transferase</keyword>
<dbReference type="GO" id="GO:0032259">
    <property type="term" value="P:methylation"/>
    <property type="evidence" value="ECO:0007669"/>
    <property type="project" value="UniProtKB-KW"/>
</dbReference>
<protein>
    <recommendedName>
        <fullName evidence="6">S-adenosyl-L-methionine-dependent methyltransferase</fullName>
        <ecNumber evidence="6">2.1.1.-</ecNumber>
    </recommendedName>
</protein>
<dbReference type="RefSeq" id="WP_073486709.1">
    <property type="nucleotide sequence ID" value="NZ_FQVN01000007.1"/>
</dbReference>
<evidence type="ECO:0000256" key="3">
    <source>
        <dbReference type="ARBA" id="ARBA00022603"/>
    </source>
</evidence>
<organism evidence="7 8">
    <name type="scientific">Streptoalloteichus hindustanus</name>
    <dbReference type="NCBI Taxonomy" id="2017"/>
    <lineage>
        <taxon>Bacteria</taxon>
        <taxon>Bacillati</taxon>
        <taxon>Actinomycetota</taxon>
        <taxon>Actinomycetes</taxon>
        <taxon>Pseudonocardiales</taxon>
        <taxon>Pseudonocardiaceae</taxon>
        <taxon>Streptoalloteichus</taxon>
    </lineage>
</organism>
<dbReference type="InterPro" id="IPR029063">
    <property type="entry name" value="SAM-dependent_MTases_sf"/>
</dbReference>
<dbReference type="EC" id="2.1.1.-" evidence="6"/>
<dbReference type="AlphaFoldDB" id="A0A1M5IF71"/>
<comment type="function">
    <text evidence="1 6">Exhibits S-adenosyl-L-methionine-dependent methyltransferase activity.</text>
</comment>
<comment type="similarity">
    <text evidence="2 6">Belongs to the UPF0677 family.</text>
</comment>
<dbReference type="EMBL" id="FQVN01000007">
    <property type="protein sequence ID" value="SHG26885.1"/>
    <property type="molecule type" value="Genomic_DNA"/>
</dbReference>
<dbReference type="NCBIfam" id="TIGR00027">
    <property type="entry name" value="mthyl_TIGR00027"/>
    <property type="match status" value="1"/>
</dbReference>
<evidence type="ECO:0000313" key="8">
    <source>
        <dbReference type="Proteomes" id="UP000184501"/>
    </source>
</evidence>
<dbReference type="GO" id="GO:0008168">
    <property type="term" value="F:methyltransferase activity"/>
    <property type="evidence" value="ECO:0007669"/>
    <property type="project" value="UniProtKB-UniRule"/>
</dbReference>
<keyword evidence="5 6" id="KW-0949">S-adenosyl-L-methionine</keyword>
<evidence type="ECO:0000256" key="2">
    <source>
        <dbReference type="ARBA" id="ARBA00008138"/>
    </source>
</evidence>
<dbReference type="SUPFAM" id="SSF53335">
    <property type="entry name" value="S-adenosyl-L-methionine-dependent methyltransferases"/>
    <property type="match status" value="1"/>
</dbReference>
<dbReference type="InterPro" id="IPR007213">
    <property type="entry name" value="Ppm1/Ppm2/Tcmp"/>
</dbReference>
<evidence type="ECO:0000256" key="6">
    <source>
        <dbReference type="RuleBase" id="RU362030"/>
    </source>
</evidence>
<evidence type="ECO:0000256" key="1">
    <source>
        <dbReference type="ARBA" id="ARBA00003907"/>
    </source>
</evidence>
<gene>
    <name evidence="7" type="ORF">SAMN05444320_107255</name>
</gene>
<evidence type="ECO:0000256" key="4">
    <source>
        <dbReference type="ARBA" id="ARBA00022679"/>
    </source>
</evidence>
<proteinExistence type="inferred from homology"/>
<sequence length="291" mass="32679">MGQPPAARTALGPMFIVAVEQYLPVEKRLVHDPLASRLLPLGLRLAAQIGRWPGAHDWMATAVERKAPGIWGGVLCRKRYIDDKVREAVATGVRQLVVLGAGLDTRAHRFAAEHGVRAFDVDLPANIEAKRRRLAGTPESLRRDVALVRLDFESDDLGQCLARNGFGADQAAVFVWEAVTQYLTEDAVRRTLRFLGTAASGSRLVFTYVRGDFLAGTYLYDAEPLYRDFVVDRQAWRFGLHPEEVDGLLRQHGWAEREQVGADDYLTRYLHPRGRSLPVSEIERCVHAERR</sequence>
<keyword evidence="8" id="KW-1185">Reference proteome</keyword>
<evidence type="ECO:0000313" key="7">
    <source>
        <dbReference type="EMBL" id="SHG26885.1"/>
    </source>
</evidence>
<dbReference type="PANTHER" id="PTHR43619">
    <property type="entry name" value="S-ADENOSYL-L-METHIONINE-DEPENDENT METHYLTRANSFERASE YKTD-RELATED"/>
    <property type="match status" value="1"/>
</dbReference>
<evidence type="ECO:0000256" key="5">
    <source>
        <dbReference type="ARBA" id="ARBA00022691"/>
    </source>
</evidence>
<dbReference type="Proteomes" id="UP000184501">
    <property type="component" value="Unassembled WGS sequence"/>
</dbReference>
<reference evidence="7 8" key="1">
    <citation type="submission" date="2016-11" db="EMBL/GenBank/DDBJ databases">
        <authorList>
            <person name="Jaros S."/>
            <person name="Januszkiewicz K."/>
            <person name="Wedrychowicz H."/>
        </authorList>
    </citation>
    <scope>NUCLEOTIDE SEQUENCE [LARGE SCALE GENOMIC DNA]</scope>
    <source>
        <strain evidence="7 8">DSM 44523</strain>
    </source>
</reference>
<keyword evidence="3 6" id="KW-0489">Methyltransferase</keyword>
<dbReference type="InterPro" id="IPR011610">
    <property type="entry name" value="SAM_mthyl_Trfase_ML2640-like"/>
</dbReference>
<dbReference type="OrthoDB" id="9806164at2"/>
<dbReference type="Pfam" id="PF04072">
    <property type="entry name" value="LCM"/>
    <property type="match status" value="1"/>
</dbReference>
<dbReference type="PANTHER" id="PTHR43619:SF2">
    <property type="entry name" value="S-ADENOSYL-L-METHIONINE-DEPENDENT METHYLTRANSFERASES SUPERFAMILY PROTEIN"/>
    <property type="match status" value="1"/>
</dbReference>
<dbReference type="STRING" id="2017.SAMN05444320_107255"/>
<accession>A0A1M5IF71</accession>
<name>A0A1M5IF71_STRHI</name>
<dbReference type="Gene3D" id="3.40.50.150">
    <property type="entry name" value="Vaccinia Virus protein VP39"/>
    <property type="match status" value="1"/>
</dbReference>